<evidence type="ECO:0000256" key="9">
    <source>
        <dbReference type="ARBA" id="ARBA00022679"/>
    </source>
</evidence>
<feature type="transmembrane region" description="Helical" evidence="19">
    <location>
        <begin position="178"/>
        <end position="195"/>
    </location>
</feature>
<comment type="function">
    <text evidence="14 19">Joins adenosylcobinamide-GDP and alpha-ribazole to generate adenosylcobalamin (Ado-cobalamin). Also synthesizes adenosylcobalamin 5'-phosphate from adenosylcobinamide-GDP and alpha-ribazole 5'-phosphate.</text>
</comment>
<evidence type="ECO:0000256" key="7">
    <source>
        <dbReference type="ARBA" id="ARBA00022475"/>
    </source>
</evidence>
<evidence type="ECO:0000256" key="19">
    <source>
        <dbReference type="HAMAP-Rule" id="MF_00719"/>
    </source>
</evidence>
<comment type="caution">
    <text evidence="20">The sequence shown here is derived from an EMBL/GenBank/DDBJ whole genome shotgun (WGS) entry which is preliminary data.</text>
</comment>
<gene>
    <name evidence="19" type="primary">cobS</name>
    <name evidence="20" type="ORF">LKD45_03615</name>
</gene>
<evidence type="ECO:0000256" key="14">
    <source>
        <dbReference type="ARBA" id="ARBA00025228"/>
    </source>
</evidence>
<dbReference type="PANTHER" id="PTHR34148">
    <property type="entry name" value="ADENOSYLCOBINAMIDE-GDP RIBAZOLETRANSFERASE"/>
    <property type="match status" value="1"/>
</dbReference>
<keyword evidence="13 19" id="KW-0472">Membrane</keyword>
<keyword evidence="12 19" id="KW-1133">Transmembrane helix</keyword>
<dbReference type="HAMAP" id="MF_00719">
    <property type="entry name" value="CobS"/>
    <property type="match status" value="1"/>
</dbReference>
<evidence type="ECO:0000256" key="17">
    <source>
        <dbReference type="ARBA" id="ARBA00048623"/>
    </source>
</evidence>
<organism evidence="20 21">
    <name type="scientific">Gallintestinimicrobium propionicum</name>
    <dbReference type="NCBI Taxonomy" id="2981770"/>
    <lineage>
        <taxon>Bacteria</taxon>
        <taxon>Bacillati</taxon>
        <taxon>Bacillota</taxon>
        <taxon>Clostridia</taxon>
        <taxon>Lachnospirales</taxon>
        <taxon>Lachnospiraceae</taxon>
        <taxon>Gallintestinimicrobium</taxon>
    </lineage>
</organism>
<keyword evidence="11 19" id="KW-0460">Magnesium</keyword>
<dbReference type="GO" id="GO:0005886">
    <property type="term" value="C:plasma membrane"/>
    <property type="evidence" value="ECO:0007669"/>
    <property type="project" value="UniProtKB-SubCell"/>
</dbReference>
<evidence type="ECO:0000313" key="20">
    <source>
        <dbReference type="EMBL" id="MCC2166796.1"/>
    </source>
</evidence>
<comment type="pathway">
    <text evidence="3 19">Cofactor biosynthesis; adenosylcobalamin biosynthesis; adenosylcobalamin from cob(II)yrinate a,c-diamide: step 7/7.</text>
</comment>
<feature type="transmembrane region" description="Helical" evidence="19">
    <location>
        <begin position="231"/>
        <end position="253"/>
    </location>
</feature>
<keyword evidence="9 19" id="KW-0808">Transferase</keyword>
<evidence type="ECO:0000256" key="16">
    <source>
        <dbReference type="ARBA" id="ARBA00032853"/>
    </source>
</evidence>
<comment type="subcellular location">
    <subcellularLocation>
        <location evidence="2 19">Cell membrane</location>
        <topology evidence="2 19">Multi-pass membrane protein</topology>
    </subcellularLocation>
</comment>
<dbReference type="InterPro" id="IPR003805">
    <property type="entry name" value="CobS"/>
</dbReference>
<protein>
    <recommendedName>
        <fullName evidence="6 19">Adenosylcobinamide-GDP ribazoletransferase</fullName>
        <ecNumber evidence="5 19">2.7.8.26</ecNumber>
    </recommendedName>
    <alternativeName>
        <fullName evidence="16 19">Cobalamin synthase</fullName>
    </alternativeName>
    <alternativeName>
        <fullName evidence="15 19">Cobalamin-5'-phosphate synthase</fullName>
    </alternativeName>
</protein>
<feature type="transmembrane region" description="Helical" evidence="19">
    <location>
        <begin position="32"/>
        <end position="51"/>
    </location>
</feature>
<name>A0AAE3AU08_9FIRM</name>
<dbReference type="Pfam" id="PF02654">
    <property type="entry name" value="CobS"/>
    <property type="match status" value="1"/>
</dbReference>
<dbReference type="GO" id="GO:0051073">
    <property type="term" value="F:adenosylcobinamide-GDP ribazoletransferase activity"/>
    <property type="evidence" value="ECO:0007669"/>
    <property type="project" value="UniProtKB-UniRule"/>
</dbReference>
<evidence type="ECO:0000256" key="6">
    <source>
        <dbReference type="ARBA" id="ARBA00015850"/>
    </source>
</evidence>
<keyword evidence="7 19" id="KW-1003">Cell membrane</keyword>
<feature type="transmembrane region" description="Helical" evidence="19">
    <location>
        <begin position="110"/>
        <end position="130"/>
    </location>
</feature>
<keyword evidence="8 19" id="KW-0169">Cobalamin biosynthesis</keyword>
<reference evidence="20 21" key="1">
    <citation type="submission" date="2021-10" db="EMBL/GenBank/DDBJ databases">
        <title>Anaerobic single-cell dispensing facilitates the cultivation of human gut bacteria.</title>
        <authorList>
            <person name="Afrizal A."/>
        </authorList>
    </citation>
    <scope>NUCLEOTIDE SEQUENCE [LARGE SCALE GENOMIC DNA]</scope>
    <source>
        <strain evidence="20 21">CLA-AA-H244</strain>
    </source>
</reference>
<evidence type="ECO:0000256" key="5">
    <source>
        <dbReference type="ARBA" id="ARBA00013200"/>
    </source>
</evidence>
<dbReference type="Proteomes" id="UP001199355">
    <property type="component" value="Unassembled WGS sequence"/>
</dbReference>
<dbReference type="PANTHER" id="PTHR34148:SF1">
    <property type="entry name" value="ADENOSYLCOBINAMIDE-GDP RIBAZOLETRANSFERASE"/>
    <property type="match status" value="1"/>
</dbReference>
<evidence type="ECO:0000256" key="3">
    <source>
        <dbReference type="ARBA" id="ARBA00004663"/>
    </source>
</evidence>
<evidence type="ECO:0000256" key="8">
    <source>
        <dbReference type="ARBA" id="ARBA00022573"/>
    </source>
</evidence>
<feature type="transmembrane region" description="Helical" evidence="19">
    <location>
        <begin position="63"/>
        <end position="89"/>
    </location>
</feature>
<evidence type="ECO:0000256" key="15">
    <source>
        <dbReference type="ARBA" id="ARBA00032605"/>
    </source>
</evidence>
<comment type="similarity">
    <text evidence="4 19">Belongs to the CobS family.</text>
</comment>
<dbReference type="EC" id="2.7.8.26" evidence="5 19"/>
<evidence type="ECO:0000256" key="18">
    <source>
        <dbReference type="ARBA" id="ARBA00049504"/>
    </source>
</evidence>
<evidence type="ECO:0000256" key="1">
    <source>
        <dbReference type="ARBA" id="ARBA00001946"/>
    </source>
</evidence>
<dbReference type="AlphaFoldDB" id="A0AAE3AU08"/>
<dbReference type="GO" id="GO:0009236">
    <property type="term" value="P:cobalamin biosynthetic process"/>
    <property type="evidence" value="ECO:0007669"/>
    <property type="project" value="UniProtKB-UniRule"/>
</dbReference>
<evidence type="ECO:0000256" key="10">
    <source>
        <dbReference type="ARBA" id="ARBA00022692"/>
    </source>
</evidence>
<evidence type="ECO:0000256" key="13">
    <source>
        <dbReference type="ARBA" id="ARBA00023136"/>
    </source>
</evidence>
<evidence type="ECO:0000256" key="11">
    <source>
        <dbReference type="ARBA" id="ARBA00022842"/>
    </source>
</evidence>
<comment type="catalytic activity">
    <reaction evidence="18 19">
        <text>alpha-ribazole 5'-phosphate + adenosylcob(III)inamide-GDP = adenosylcob(III)alamin 5'-phosphate + GMP + H(+)</text>
        <dbReference type="Rhea" id="RHEA:23560"/>
        <dbReference type="ChEBI" id="CHEBI:15378"/>
        <dbReference type="ChEBI" id="CHEBI:57918"/>
        <dbReference type="ChEBI" id="CHEBI:58115"/>
        <dbReference type="ChEBI" id="CHEBI:60487"/>
        <dbReference type="ChEBI" id="CHEBI:60493"/>
        <dbReference type="EC" id="2.7.8.26"/>
    </reaction>
</comment>
<sequence length="262" mass="29363">MKEVWASFRLAFSMYSIFPARQIKKTRRNMKYILIFVPLVGAIIGFILKQWQVISPYLIDKDLLGAVVCAMLPIFLSGGAFLDGFFRTVDALSSHQPREVKLEILRDSHSGYFAIIICVCYFFLIVGLWSEMPLDSWPVLAYGFILSRALYGLSIECFPHSQESKCSLYVGKGKSRGIVIAFMIAYIVISVVGMLVCDIQVAIPCLVGALLAFLYYCYVAFHHFGGITEDIACFFVQVCEIMMPLVVLLTSIATRLDIAGEL</sequence>
<feature type="transmembrane region" description="Helical" evidence="19">
    <location>
        <begin position="136"/>
        <end position="158"/>
    </location>
</feature>
<comment type="catalytic activity">
    <reaction evidence="17 19">
        <text>alpha-ribazole + adenosylcob(III)inamide-GDP = adenosylcob(III)alamin + GMP + H(+)</text>
        <dbReference type="Rhea" id="RHEA:16049"/>
        <dbReference type="ChEBI" id="CHEBI:10329"/>
        <dbReference type="ChEBI" id="CHEBI:15378"/>
        <dbReference type="ChEBI" id="CHEBI:18408"/>
        <dbReference type="ChEBI" id="CHEBI:58115"/>
        <dbReference type="ChEBI" id="CHEBI:60487"/>
        <dbReference type="EC" id="2.7.8.26"/>
    </reaction>
</comment>
<dbReference type="EMBL" id="JAJEQF010000005">
    <property type="protein sequence ID" value="MCC2166796.1"/>
    <property type="molecule type" value="Genomic_DNA"/>
</dbReference>
<feature type="transmembrane region" description="Helical" evidence="19">
    <location>
        <begin position="201"/>
        <end position="219"/>
    </location>
</feature>
<keyword evidence="21" id="KW-1185">Reference proteome</keyword>
<comment type="cofactor">
    <cofactor evidence="1 19">
        <name>Mg(2+)</name>
        <dbReference type="ChEBI" id="CHEBI:18420"/>
    </cofactor>
</comment>
<evidence type="ECO:0000256" key="2">
    <source>
        <dbReference type="ARBA" id="ARBA00004651"/>
    </source>
</evidence>
<evidence type="ECO:0000313" key="21">
    <source>
        <dbReference type="Proteomes" id="UP001199355"/>
    </source>
</evidence>
<evidence type="ECO:0000256" key="4">
    <source>
        <dbReference type="ARBA" id="ARBA00010561"/>
    </source>
</evidence>
<dbReference type="GO" id="GO:0008818">
    <property type="term" value="F:cobalamin 5'-phosphate synthase activity"/>
    <property type="evidence" value="ECO:0007669"/>
    <property type="project" value="UniProtKB-UniRule"/>
</dbReference>
<keyword evidence="10 19" id="KW-0812">Transmembrane</keyword>
<evidence type="ECO:0000256" key="12">
    <source>
        <dbReference type="ARBA" id="ARBA00022989"/>
    </source>
</evidence>
<dbReference type="RefSeq" id="WP_117961405.1">
    <property type="nucleotide sequence ID" value="NZ_JAJEQF010000005.1"/>
</dbReference>
<accession>A0AAE3AU08</accession>
<proteinExistence type="inferred from homology"/>